<organism evidence="10 11">
    <name type="scientific">Solanum commersonii</name>
    <name type="common">Commerson's wild potato</name>
    <name type="synonym">Commerson's nightshade</name>
    <dbReference type="NCBI Taxonomy" id="4109"/>
    <lineage>
        <taxon>Eukaryota</taxon>
        <taxon>Viridiplantae</taxon>
        <taxon>Streptophyta</taxon>
        <taxon>Embryophyta</taxon>
        <taxon>Tracheophyta</taxon>
        <taxon>Spermatophyta</taxon>
        <taxon>Magnoliopsida</taxon>
        <taxon>eudicotyledons</taxon>
        <taxon>Gunneridae</taxon>
        <taxon>Pentapetalae</taxon>
        <taxon>asterids</taxon>
        <taxon>lamiids</taxon>
        <taxon>Solanales</taxon>
        <taxon>Solanaceae</taxon>
        <taxon>Solanoideae</taxon>
        <taxon>Solaneae</taxon>
        <taxon>Solanum</taxon>
    </lineage>
</organism>
<dbReference type="AlphaFoldDB" id="A0A9J5Y9W1"/>
<keyword evidence="2" id="KW-0723">Serine/threonine-protein kinase</keyword>
<gene>
    <name evidence="10" type="ORF">H5410_038369</name>
</gene>
<keyword evidence="4 7" id="KW-0547">Nucleotide-binding</keyword>
<evidence type="ECO:0000259" key="9">
    <source>
        <dbReference type="PROSITE" id="PS50011"/>
    </source>
</evidence>
<evidence type="ECO:0000256" key="4">
    <source>
        <dbReference type="ARBA" id="ARBA00022741"/>
    </source>
</evidence>
<evidence type="ECO:0000256" key="7">
    <source>
        <dbReference type="PROSITE-ProRule" id="PRU10141"/>
    </source>
</evidence>
<keyword evidence="5" id="KW-0418">Kinase</keyword>
<dbReference type="Gene3D" id="3.30.200.20">
    <property type="entry name" value="Phosphorylase Kinase, domain 1"/>
    <property type="match status" value="1"/>
</dbReference>
<dbReference type="Proteomes" id="UP000824120">
    <property type="component" value="Chromosome 7"/>
</dbReference>
<feature type="compositionally biased region" description="Basic and acidic residues" evidence="8">
    <location>
        <begin position="515"/>
        <end position="539"/>
    </location>
</feature>
<dbReference type="GO" id="GO:0008353">
    <property type="term" value="F:RNA polymerase II CTD heptapeptide repeat kinase activity"/>
    <property type="evidence" value="ECO:0007669"/>
    <property type="project" value="TreeGrafter"/>
</dbReference>
<dbReference type="GO" id="GO:0005524">
    <property type="term" value="F:ATP binding"/>
    <property type="evidence" value="ECO:0007669"/>
    <property type="project" value="UniProtKB-UniRule"/>
</dbReference>
<dbReference type="GO" id="GO:0000307">
    <property type="term" value="C:cyclin-dependent protein kinase holoenzyme complex"/>
    <property type="evidence" value="ECO:0007669"/>
    <property type="project" value="TreeGrafter"/>
</dbReference>
<feature type="binding site" evidence="7">
    <location>
        <position position="162"/>
    </location>
    <ligand>
        <name>ATP</name>
        <dbReference type="ChEBI" id="CHEBI:30616"/>
    </ligand>
</feature>
<proteinExistence type="inferred from homology"/>
<dbReference type="CDD" id="cd07840">
    <property type="entry name" value="STKc_CDK9_like"/>
    <property type="match status" value="1"/>
</dbReference>
<dbReference type="PANTHER" id="PTHR24056">
    <property type="entry name" value="CELL DIVISION PROTEIN KINASE"/>
    <property type="match status" value="1"/>
</dbReference>
<keyword evidence="11" id="KW-1185">Reference proteome</keyword>
<dbReference type="PANTHER" id="PTHR24056:SF380">
    <property type="entry name" value="PROTEIN KINASE DOMAIN-CONTAINING PROTEIN"/>
    <property type="match status" value="1"/>
</dbReference>
<dbReference type="PROSITE" id="PS50011">
    <property type="entry name" value="PROTEIN_KINASE_DOM"/>
    <property type="match status" value="1"/>
</dbReference>
<dbReference type="InterPro" id="IPR008271">
    <property type="entry name" value="Ser/Thr_kinase_AS"/>
</dbReference>
<dbReference type="InterPro" id="IPR000719">
    <property type="entry name" value="Prot_kinase_dom"/>
</dbReference>
<evidence type="ECO:0000313" key="11">
    <source>
        <dbReference type="Proteomes" id="UP000824120"/>
    </source>
</evidence>
<dbReference type="Pfam" id="PF00069">
    <property type="entry name" value="Pkinase"/>
    <property type="match status" value="1"/>
</dbReference>
<dbReference type="SUPFAM" id="SSF56112">
    <property type="entry name" value="Protein kinase-like (PK-like)"/>
    <property type="match status" value="1"/>
</dbReference>
<dbReference type="Gene3D" id="1.10.510.10">
    <property type="entry name" value="Transferase(Phosphotransferase) domain 1"/>
    <property type="match status" value="1"/>
</dbReference>
<reference evidence="10 11" key="1">
    <citation type="submission" date="2020-09" db="EMBL/GenBank/DDBJ databases">
        <title>De no assembly of potato wild relative species, Solanum commersonii.</title>
        <authorList>
            <person name="Cho K."/>
        </authorList>
    </citation>
    <scope>NUCLEOTIDE SEQUENCE [LARGE SCALE GENOMIC DNA]</scope>
    <source>
        <strain evidence="10">LZ3.2</strain>
        <tissue evidence="10">Leaf</tissue>
    </source>
</reference>
<dbReference type="InterPro" id="IPR050108">
    <property type="entry name" value="CDK"/>
</dbReference>
<dbReference type="InterPro" id="IPR011009">
    <property type="entry name" value="Kinase-like_dom_sf"/>
</dbReference>
<comment type="similarity">
    <text evidence="1">Belongs to the protein kinase superfamily. CMGC Ser/Thr protein kinase family. CDC2/CDKX subfamily.</text>
</comment>
<keyword evidence="3" id="KW-0808">Transferase</keyword>
<dbReference type="FunFam" id="3.30.200.20:FF:000021">
    <property type="entry name" value="probable serine/threonine-protein kinase At1g54610"/>
    <property type="match status" value="1"/>
</dbReference>
<feature type="compositionally biased region" description="Basic and acidic residues" evidence="8">
    <location>
        <begin position="14"/>
        <end position="24"/>
    </location>
</feature>
<evidence type="ECO:0000256" key="5">
    <source>
        <dbReference type="ARBA" id="ARBA00022777"/>
    </source>
</evidence>
<dbReference type="InterPro" id="IPR017441">
    <property type="entry name" value="Protein_kinase_ATP_BS"/>
</dbReference>
<dbReference type="PROSITE" id="PS00108">
    <property type="entry name" value="PROTEIN_KINASE_ST"/>
    <property type="match status" value="1"/>
</dbReference>
<evidence type="ECO:0000256" key="3">
    <source>
        <dbReference type="ARBA" id="ARBA00022679"/>
    </source>
</evidence>
<evidence type="ECO:0000256" key="1">
    <source>
        <dbReference type="ARBA" id="ARBA00006485"/>
    </source>
</evidence>
<dbReference type="OrthoDB" id="28397at2759"/>
<sequence length="735" mass="82729">MGGVCGKPSSPVQNRRDRQKRSEFTKGATVASRPLRAVSTKREESFRVKDKLENGDVKLGLIDRKSNGSRKVRDDHYEQIKEKLGLIVNGCPGNGVVPKALEGELIAAGWPSWLASVAGEAINGWLPRKGDTFEKLDKIGQGTYSSVYKARDLINNKLVALKRVRFDNMDIESVKFMAREIVILRKLDHPNIIKLEGLVASRSSCSLYLVFEYMEHDLTGLASLPDNKFTEPQMKCYMHQLLSGLDHCHSRGVLHRDIKGSNLLIDNNGILKIADFGLATFFDPHQSVPLTSRVVTLWYRPPELLLGASHYGVAVDLWSTGCILGELYAGKPIMPGRTEVEQLHKIFKLCGSPSENYWKNEKLHHSTAFKPLHPYRRRLGETFKDFPASAVRLMDTLLSIDPELRGTAVGALESEFFTTKPLPCDPSSLPKYPPSKEIDAKLRDEEARRQGAAGVKNQFEEGHMRGSKEPRAVPAPDANAELARSMQRRQSSSNPKSRSEQFYPYKEVPCGFPIDQHKPLQPSKEKGGDHLENHSERFSHSGPLAPGFGWAKSGKKYDHDISVGSNRADLSKFSTLVASRSVVTGDARDRFVASQVESGRQVERPVRLLDEHPRKQDWKRQMQNHASSRQFDNGRASIKEQNLHDHTHGHKGNTIHFSGPLLVQPNKVDQMLKEHDRRIQEAARRARLEKARAGKCQAQGMPRTTNSFYVTSLGSRKFSKDEYSQNNYVVFYKNR</sequence>
<keyword evidence="6 7" id="KW-0067">ATP-binding</keyword>
<dbReference type="GO" id="GO:0005634">
    <property type="term" value="C:nucleus"/>
    <property type="evidence" value="ECO:0007669"/>
    <property type="project" value="TreeGrafter"/>
</dbReference>
<evidence type="ECO:0000313" key="10">
    <source>
        <dbReference type="EMBL" id="KAG5597137.1"/>
    </source>
</evidence>
<name>A0A9J5Y9W1_SOLCO</name>
<evidence type="ECO:0000256" key="6">
    <source>
        <dbReference type="ARBA" id="ARBA00022840"/>
    </source>
</evidence>
<evidence type="ECO:0000256" key="8">
    <source>
        <dbReference type="SAM" id="MobiDB-lite"/>
    </source>
</evidence>
<comment type="caution">
    <text evidence="10">The sequence shown here is derived from an EMBL/GenBank/DDBJ whole genome shotgun (WGS) entry which is preliminary data.</text>
</comment>
<protein>
    <recommendedName>
        <fullName evidence="9">Protein kinase domain-containing protein</fullName>
    </recommendedName>
</protein>
<feature type="domain" description="Protein kinase" evidence="9">
    <location>
        <begin position="133"/>
        <end position="417"/>
    </location>
</feature>
<dbReference type="PROSITE" id="PS00107">
    <property type="entry name" value="PROTEIN_KINASE_ATP"/>
    <property type="match status" value="1"/>
</dbReference>
<feature type="compositionally biased region" description="Basic and acidic residues" evidence="8">
    <location>
        <begin position="458"/>
        <end position="471"/>
    </location>
</feature>
<dbReference type="SMART" id="SM00220">
    <property type="entry name" value="S_TKc"/>
    <property type="match status" value="1"/>
</dbReference>
<dbReference type="GO" id="GO:0032968">
    <property type="term" value="P:positive regulation of transcription elongation by RNA polymerase II"/>
    <property type="evidence" value="ECO:0007669"/>
    <property type="project" value="TreeGrafter"/>
</dbReference>
<dbReference type="FunFam" id="1.10.510.10:FF:000043">
    <property type="entry name" value="probable serine/threonine-protein kinase At1g54610"/>
    <property type="match status" value="1"/>
</dbReference>
<feature type="region of interest" description="Disordered" evidence="8">
    <location>
        <begin position="445"/>
        <end position="545"/>
    </location>
</feature>
<evidence type="ECO:0000256" key="2">
    <source>
        <dbReference type="ARBA" id="ARBA00022527"/>
    </source>
</evidence>
<accession>A0A9J5Y9W1</accession>
<feature type="region of interest" description="Disordered" evidence="8">
    <location>
        <begin position="1"/>
        <end position="36"/>
    </location>
</feature>
<dbReference type="EMBL" id="JACXVP010000007">
    <property type="protein sequence ID" value="KAG5597137.1"/>
    <property type="molecule type" value="Genomic_DNA"/>
</dbReference>